<dbReference type="AlphaFoldDB" id="I4H4T4"/>
<dbReference type="Proteomes" id="UP000003613">
    <property type="component" value="Unassembled WGS sequence"/>
</dbReference>
<protein>
    <recommendedName>
        <fullName evidence="2">Ice-binding protein C-terminal domain-containing protein</fullName>
    </recommendedName>
</protein>
<keyword evidence="1" id="KW-0732">Signal</keyword>
<dbReference type="RefSeq" id="WP_002787206.1">
    <property type="nucleotide sequence ID" value="NZ_HE973347.1"/>
</dbReference>
<evidence type="ECO:0000256" key="1">
    <source>
        <dbReference type="SAM" id="SignalP"/>
    </source>
</evidence>
<dbReference type="HOGENOM" id="CLU_1188859_0_0_3"/>
<evidence type="ECO:0000259" key="2">
    <source>
        <dbReference type="Pfam" id="PF07589"/>
    </source>
</evidence>
<organism evidence="3 4">
    <name type="scientific">Microcystis aeruginosa PCC 9807</name>
    <dbReference type="NCBI Taxonomy" id="1160283"/>
    <lineage>
        <taxon>Bacteria</taxon>
        <taxon>Bacillati</taxon>
        <taxon>Cyanobacteriota</taxon>
        <taxon>Cyanophyceae</taxon>
        <taxon>Oscillatoriophycideae</taxon>
        <taxon>Chroococcales</taxon>
        <taxon>Microcystaceae</taxon>
        <taxon>Microcystis</taxon>
    </lineage>
</organism>
<dbReference type="InterPro" id="IPR013424">
    <property type="entry name" value="Ice-binding_C"/>
</dbReference>
<feature type="chain" id="PRO_5003690322" description="Ice-binding protein C-terminal domain-containing protein" evidence="1">
    <location>
        <begin position="31"/>
        <end position="262"/>
    </location>
</feature>
<name>I4H4T4_MICAE</name>
<proteinExistence type="predicted"/>
<dbReference type="Pfam" id="PF07589">
    <property type="entry name" value="PEP-CTERM"/>
    <property type="match status" value="1"/>
</dbReference>
<evidence type="ECO:0000313" key="4">
    <source>
        <dbReference type="Proteomes" id="UP000003613"/>
    </source>
</evidence>
<feature type="signal peptide" evidence="1">
    <location>
        <begin position="1"/>
        <end position="30"/>
    </location>
</feature>
<comment type="caution">
    <text evidence="3">The sequence shown here is derived from an EMBL/GenBank/DDBJ whole genome shotgun (WGS) entry which is preliminary data.</text>
</comment>
<dbReference type="PROSITE" id="PS51318">
    <property type="entry name" value="TAT"/>
    <property type="match status" value="1"/>
</dbReference>
<sequence length="262" mass="27106">MTKIRRYTIPSAAVLAVAAGLGLATAPAQAAAVVRYFNGSTFGATPLTLTQLFTSGAFIEVDEDGNGTFDKRFSNWVNGNKEDPNNPDLFTQTLSNGVTVTGFGSALSAGLQYDLTNFSRTGTTLLSLTGTFSYKAESINPGAFKISGVKLDLTNATATGGISNGAAVDDMYSAFVPASNNVAKSSTGTNTPSDSTSGPLVSQVDVMSQLGLFAFGSGNKTVEIKQFKQTFSQVVIPEPGTVVGLLAAGGLGLAMKRRQKDS</sequence>
<dbReference type="NCBIfam" id="TIGR02595">
    <property type="entry name" value="PEP_CTERM"/>
    <property type="match status" value="1"/>
</dbReference>
<evidence type="ECO:0000313" key="3">
    <source>
        <dbReference type="EMBL" id="CCI17058.1"/>
    </source>
</evidence>
<dbReference type="EMBL" id="CAIM01000159">
    <property type="protein sequence ID" value="CCI17058.1"/>
    <property type="molecule type" value="Genomic_DNA"/>
</dbReference>
<feature type="domain" description="Ice-binding protein C-terminal" evidence="2">
    <location>
        <begin position="236"/>
        <end position="258"/>
    </location>
</feature>
<gene>
    <name evidence="3" type="ORF">MICAF_2410007</name>
</gene>
<dbReference type="InterPro" id="IPR006311">
    <property type="entry name" value="TAT_signal"/>
</dbReference>
<accession>I4H4T4</accession>
<reference evidence="3 4" key="1">
    <citation type="submission" date="2012-04" db="EMBL/GenBank/DDBJ databases">
        <authorList>
            <person name="Genoscope - CEA"/>
        </authorList>
    </citation>
    <scope>NUCLEOTIDE SEQUENCE [LARGE SCALE GENOMIC DNA]</scope>
    <source>
        <strain evidence="3 4">9807</strain>
    </source>
</reference>